<dbReference type="Pfam" id="PF07694">
    <property type="entry name" value="5TM-5TMR_LYT"/>
    <property type="match status" value="1"/>
</dbReference>
<evidence type="ECO:0000256" key="3">
    <source>
        <dbReference type="ARBA" id="ARBA00022692"/>
    </source>
</evidence>
<evidence type="ECO:0000256" key="6">
    <source>
        <dbReference type="SAM" id="Phobius"/>
    </source>
</evidence>
<dbReference type="SMART" id="SM00267">
    <property type="entry name" value="GGDEF"/>
    <property type="match status" value="1"/>
</dbReference>
<dbReference type="GO" id="GO:0005886">
    <property type="term" value="C:plasma membrane"/>
    <property type="evidence" value="ECO:0007669"/>
    <property type="project" value="UniProtKB-SubCell"/>
</dbReference>
<evidence type="ECO:0000256" key="1">
    <source>
        <dbReference type="ARBA" id="ARBA00004651"/>
    </source>
</evidence>
<name>A0A1R4IHW5_9LACT</name>
<evidence type="ECO:0000256" key="2">
    <source>
        <dbReference type="ARBA" id="ARBA00022475"/>
    </source>
</evidence>
<feature type="domain" description="GGDEF" evidence="7">
    <location>
        <begin position="230"/>
        <end position="361"/>
    </location>
</feature>
<dbReference type="RefSeq" id="WP_087057040.1">
    <property type="nucleotide sequence ID" value="NZ_FUKW01000020.1"/>
</dbReference>
<evidence type="ECO:0000313" key="9">
    <source>
        <dbReference type="Proteomes" id="UP000195611"/>
    </source>
</evidence>
<feature type="transmembrane region" description="Helical" evidence="6">
    <location>
        <begin position="133"/>
        <end position="154"/>
    </location>
</feature>
<dbReference type="InterPro" id="IPR029787">
    <property type="entry name" value="Nucleotide_cyclase"/>
</dbReference>
<keyword evidence="3 6" id="KW-0812">Transmembrane</keyword>
<proteinExistence type="predicted"/>
<evidence type="ECO:0000259" key="7">
    <source>
        <dbReference type="PROSITE" id="PS50887"/>
    </source>
</evidence>
<dbReference type="CDD" id="cd01949">
    <property type="entry name" value="GGDEF"/>
    <property type="match status" value="1"/>
</dbReference>
<comment type="subcellular location">
    <subcellularLocation>
        <location evidence="1">Cell membrane</location>
        <topology evidence="1">Multi-pass membrane protein</topology>
    </subcellularLocation>
</comment>
<feature type="transmembrane region" description="Helical" evidence="6">
    <location>
        <begin position="99"/>
        <end position="121"/>
    </location>
</feature>
<dbReference type="PANTHER" id="PTHR45138">
    <property type="entry name" value="REGULATORY COMPONENTS OF SENSORY TRANSDUCTION SYSTEM"/>
    <property type="match status" value="1"/>
</dbReference>
<dbReference type="InterPro" id="IPR011620">
    <property type="entry name" value="Sig_transdc_His_kinase_LytS_TM"/>
</dbReference>
<sequence length="361" mass="41465">MVMLEDLFVNICIVTALLFVYMKLRWGSREKTEYPWISHLIDGICGGILGFLLMEFSIRVTDETLADLRYIPILLMLLFVGKVPAIISALFIISSRFLFGVNLSSYAAVIMIASLVIGYLVIEKILKNENNILLKGMYMVLYSNIVVTIFLDYVLNDSRIFTPLVAIYWIISTAGGFTSIFLVNYLRRSEYLFRKYENESTIDFLTGLRNVRNFDSIWGYSKELAEKKKKSLSLLMLDIDHFKRINDTYGHGNGDFVLMEISRIMEEAVERKGSVFRKGGEEFAIILPTYSKLQAIEIAERIRSRVEMHQFRIDENTKLLVTISIGIASFPETTELIDNMVEIADKALYRAKANGINQIYY</sequence>
<feature type="transmembrane region" description="Helical" evidence="6">
    <location>
        <begin position="70"/>
        <end position="93"/>
    </location>
</feature>
<dbReference type="FunFam" id="3.30.70.270:FF:000001">
    <property type="entry name" value="Diguanylate cyclase domain protein"/>
    <property type="match status" value="1"/>
</dbReference>
<dbReference type="Proteomes" id="UP000195611">
    <property type="component" value="Unassembled WGS sequence"/>
</dbReference>
<evidence type="ECO:0000256" key="4">
    <source>
        <dbReference type="ARBA" id="ARBA00022989"/>
    </source>
</evidence>
<dbReference type="AlphaFoldDB" id="A0A1R4IHW5"/>
<reference evidence="8 9" key="1">
    <citation type="submission" date="2017-02" db="EMBL/GenBank/DDBJ databases">
        <authorList>
            <person name="Peterson S.W."/>
        </authorList>
    </citation>
    <scope>NUCLEOTIDE SEQUENCE [LARGE SCALE GENOMIC DNA]</scope>
    <source>
        <strain evidence="8 9">42ea</strain>
    </source>
</reference>
<feature type="transmembrane region" description="Helical" evidence="6">
    <location>
        <begin position="36"/>
        <end position="58"/>
    </location>
</feature>
<dbReference type="NCBIfam" id="TIGR00254">
    <property type="entry name" value="GGDEF"/>
    <property type="match status" value="1"/>
</dbReference>
<dbReference type="InterPro" id="IPR043128">
    <property type="entry name" value="Rev_trsase/Diguanyl_cyclase"/>
</dbReference>
<dbReference type="PROSITE" id="PS50887">
    <property type="entry name" value="GGDEF"/>
    <property type="match status" value="1"/>
</dbReference>
<feature type="transmembrane region" description="Helical" evidence="6">
    <location>
        <begin position="7"/>
        <end position="24"/>
    </location>
</feature>
<evidence type="ECO:0000313" key="8">
    <source>
        <dbReference type="EMBL" id="SJN19417.1"/>
    </source>
</evidence>
<gene>
    <name evidence="8" type="ORF">FM115_01215</name>
</gene>
<dbReference type="InterPro" id="IPR050469">
    <property type="entry name" value="Diguanylate_Cyclase"/>
</dbReference>
<dbReference type="GO" id="GO:0071555">
    <property type="term" value="P:cell wall organization"/>
    <property type="evidence" value="ECO:0007669"/>
    <property type="project" value="InterPro"/>
</dbReference>
<keyword evidence="4 6" id="KW-1133">Transmembrane helix</keyword>
<keyword evidence="5 6" id="KW-0472">Membrane</keyword>
<dbReference type="Gene3D" id="3.30.70.270">
    <property type="match status" value="1"/>
</dbReference>
<protein>
    <submittedName>
        <fullName evidence="8">Diguanylate cyclase (GGDEF domain) with PAS/PAC sensor</fullName>
    </submittedName>
</protein>
<dbReference type="EMBL" id="FUKW01000020">
    <property type="protein sequence ID" value="SJN19417.1"/>
    <property type="molecule type" value="Genomic_DNA"/>
</dbReference>
<dbReference type="GO" id="GO:1902201">
    <property type="term" value="P:negative regulation of bacterial-type flagellum-dependent cell motility"/>
    <property type="evidence" value="ECO:0007669"/>
    <property type="project" value="TreeGrafter"/>
</dbReference>
<dbReference type="InterPro" id="IPR000160">
    <property type="entry name" value="GGDEF_dom"/>
</dbReference>
<dbReference type="GO" id="GO:0052621">
    <property type="term" value="F:diguanylate cyclase activity"/>
    <property type="evidence" value="ECO:0007669"/>
    <property type="project" value="TreeGrafter"/>
</dbReference>
<evidence type="ECO:0000256" key="5">
    <source>
        <dbReference type="ARBA" id="ARBA00023136"/>
    </source>
</evidence>
<dbReference type="Pfam" id="PF00990">
    <property type="entry name" value="GGDEF"/>
    <property type="match status" value="1"/>
</dbReference>
<dbReference type="GO" id="GO:0043709">
    <property type="term" value="P:cell adhesion involved in single-species biofilm formation"/>
    <property type="evidence" value="ECO:0007669"/>
    <property type="project" value="TreeGrafter"/>
</dbReference>
<dbReference type="PANTHER" id="PTHR45138:SF9">
    <property type="entry name" value="DIGUANYLATE CYCLASE DGCM-RELATED"/>
    <property type="match status" value="1"/>
</dbReference>
<organism evidence="8 9">
    <name type="scientific">Marinilactibacillus psychrotolerans 42ea</name>
    <dbReference type="NCBI Taxonomy" id="1255609"/>
    <lineage>
        <taxon>Bacteria</taxon>
        <taxon>Bacillati</taxon>
        <taxon>Bacillota</taxon>
        <taxon>Bacilli</taxon>
        <taxon>Lactobacillales</taxon>
        <taxon>Carnobacteriaceae</taxon>
        <taxon>Marinilactibacillus</taxon>
    </lineage>
</organism>
<accession>A0A1R4IHW5</accession>
<keyword evidence="2" id="KW-1003">Cell membrane</keyword>
<dbReference type="GO" id="GO:0000155">
    <property type="term" value="F:phosphorelay sensor kinase activity"/>
    <property type="evidence" value="ECO:0007669"/>
    <property type="project" value="InterPro"/>
</dbReference>
<feature type="transmembrane region" description="Helical" evidence="6">
    <location>
        <begin position="166"/>
        <end position="186"/>
    </location>
</feature>
<dbReference type="SUPFAM" id="SSF55073">
    <property type="entry name" value="Nucleotide cyclase"/>
    <property type="match status" value="1"/>
</dbReference>